<keyword evidence="1" id="KW-0732">Signal</keyword>
<feature type="signal peptide" evidence="1">
    <location>
        <begin position="1"/>
        <end position="26"/>
    </location>
</feature>
<reference evidence="2 3" key="1">
    <citation type="submission" date="2018-08" db="EMBL/GenBank/DDBJ databases">
        <title>Genome Sequence of Clavibacter michiganensis Subspecies type strains, and the Atypical Peach-Colored Strains Isolated from Tomato.</title>
        <authorList>
            <person name="Osdaghi E."/>
            <person name="Portier P."/>
            <person name="Briand M."/>
            <person name="Jacques M.-A."/>
        </authorList>
    </citation>
    <scope>NUCLEOTIDE SEQUENCE [LARGE SCALE GENOMIC DNA]</scope>
    <source>
        <strain evidence="2 3">CFBP 7577</strain>
    </source>
</reference>
<name>A0A399QCX8_9MICO</name>
<evidence type="ECO:0000313" key="2">
    <source>
        <dbReference type="EMBL" id="RIJ16301.1"/>
    </source>
</evidence>
<evidence type="ECO:0000313" key="3">
    <source>
        <dbReference type="Proteomes" id="UP000265361"/>
    </source>
</evidence>
<sequence length="258" mass="28084">MHRSITALVFGAALVAGGAVSLPAPADALPGRPYYSLPFSDALVYTARYPDRGYAFATTEQYQADGSPVPTPATVAYRLLPWDTTVYTDVHVGITDFGLALDAAQWRRAGSPAPSRGVLPEASEIWQHPGSDELLVRTRFGWDQHSAVWHTMTFPEWRTLGFPPVDRRGEYVYERLSWLETVIARPDRGVDSHRVSFDEWSEAGRPTPGIVAAFPGDRYCSVPGSAEIRYAGIAEPGGLALSFDLWIAAGSLQPSGSC</sequence>
<dbReference type="Proteomes" id="UP000265361">
    <property type="component" value="Unassembled WGS sequence"/>
</dbReference>
<protein>
    <recommendedName>
        <fullName evidence="4">Secreted protein</fullName>
    </recommendedName>
</protein>
<accession>A0A399QCX8</accession>
<dbReference type="EMBL" id="QWED01000076">
    <property type="protein sequence ID" value="RIJ16301.1"/>
    <property type="molecule type" value="Genomic_DNA"/>
</dbReference>
<organism evidence="2 3">
    <name type="scientific">Clavibacter nebraskensis</name>
    <dbReference type="NCBI Taxonomy" id="31963"/>
    <lineage>
        <taxon>Bacteria</taxon>
        <taxon>Bacillati</taxon>
        <taxon>Actinomycetota</taxon>
        <taxon>Actinomycetes</taxon>
        <taxon>Micrococcales</taxon>
        <taxon>Microbacteriaceae</taxon>
        <taxon>Clavibacter</taxon>
    </lineage>
</organism>
<dbReference type="AlphaFoldDB" id="A0A399QCX8"/>
<gene>
    <name evidence="2" type="ORF">DZF97_04295</name>
</gene>
<feature type="chain" id="PRO_5039662041" description="Secreted protein" evidence="1">
    <location>
        <begin position="27"/>
        <end position="258"/>
    </location>
</feature>
<proteinExistence type="predicted"/>
<evidence type="ECO:0000256" key="1">
    <source>
        <dbReference type="SAM" id="SignalP"/>
    </source>
</evidence>
<evidence type="ECO:0008006" key="4">
    <source>
        <dbReference type="Google" id="ProtNLM"/>
    </source>
</evidence>
<comment type="caution">
    <text evidence="2">The sequence shown here is derived from an EMBL/GenBank/DDBJ whole genome shotgun (WGS) entry which is preliminary data.</text>
</comment>
<dbReference type="RefSeq" id="WP_237580940.1">
    <property type="nucleotide sequence ID" value="NZ_CP040797.1"/>
</dbReference>